<evidence type="ECO:0000313" key="4">
    <source>
        <dbReference type="Proteomes" id="UP000011666"/>
    </source>
</evidence>
<protein>
    <recommendedName>
        <fullName evidence="2">UspA domain-containing protein</fullName>
    </recommendedName>
</protein>
<dbReference type="RefSeq" id="WP_007623800.1">
    <property type="nucleotide sequence ID" value="NZ_BANX01000032.1"/>
</dbReference>
<dbReference type="OrthoDB" id="3174546at2"/>
<dbReference type="PANTHER" id="PTHR31964">
    <property type="entry name" value="ADENINE NUCLEOTIDE ALPHA HYDROLASES-LIKE SUPERFAMILY PROTEIN"/>
    <property type="match status" value="1"/>
</dbReference>
<dbReference type="Proteomes" id="UP000011666">
    <property type="component" value="Unassembled WGS sequence"/>
</dbReference>
<proteinExistence type="inferred from homology"/>
<dbReference type="AlphaFoldDB" id="M0QNV4"/>
<comment type="similarity">
    <text evidence="1">Belongs to the universal stress protein A family.</text>
</comment>
<keyword evidence="4" id="KW-1185">Reference proteome</keyword>
<name>M0QNV4_9ACTN</name>
<evidence type="ECO:0000313" key="3">
    <source>
        <dbReference type="EMBL" id="GAC70089.1"/>
    </source>
</evidence>
<feature type="domain" description="UspA" evidence="2">
    <location>
        <begin position="145"/>
        <end position="268"/>
    </location>
</feature>
<feature type="domain" description="UspA" evidence="2">
    <location>
        <begin position="2"/>
        <end position="136"/>
    </location>
</feature>
<comment type="caution">
    <text evidence="3">The sequence shown here is derived from an EMBL/GenBank/DDBJ whole genome shotgun (WGS) entry which is preliminary data.</text>
</comment>
<dbReference type="InterPro" id="IPR006016">
    <property type="entry name" value="UspA"/>
</dbReference>
<organism evidence="3 4">
    <name type="scientific">Gordonia soli NBRC 108243</name>
    <dbReference type="NCBI Taxonomy" id="1223545"/>
    <lineage>
        <taxon>Bacteria</taxon>
        <taxon>Bacillati</taxon>
        <taxon>Actinomycetota</taxon>
        <taxon>Actinomycetes</taxon>
        <taxon>Mycobacteriales</taxon>
        <taxon>Gordoniaceae</taxon>
        <taxon>Gordonia</taxon>
    </lineage>
</organism>
<dbReference type="EMBL" id="BANX01000032">
    <property type="protein sequence ID" value="GAC70089.1"/>
    <property type="molecule type" value="Genomic_DNA"/>
</dbReference>
<dbReference type="eggNOG" id="COG0589">
    <property type="taxonomic scope" value="Bacteria"/>
</dbReference>
<dbReference type="PRINTS" id="PR01438">
    <property type="entry name" value="UNVRSLSTRESS"/>
</dbReference>
<dbReference type="SUPFAM" id="SSF52402">
    <property type="entry name" value="Adenine nucleotide alpha hydrolases-like"/>
    <property type="match status" value="2"/>
</dbReference>
<evidence type="ECO:0000259" key="2">
    <source>
        <dbReference type="Pfam" id="PF00582"/>
    </source>
</evidence>
<reference evidence="3 4" key="1">
    <citation type="submission" date="2013-01" db="EMBL/GenBank/DDBJ databases">
        <title>Whole genome shotgun sequence of Gordonia soli NBRC 108243.</title>
        <authorList>
            <person name="Isaki-Nakamura S."/>
            <person name="Hosoyama A."/>
            <person name="Tsuchikane K."/>
            <person name="Ando Y."/>
            <person name="Baba S."/>
            <person name="Ohji S."/>
            <person name="Hamada M."/>
            <person name="Tamura T."/>
            <person name="Yamazoe A."/>
            <person name="Yamazaki S."/>
            <person name="Fujita N."/>
        </authorList>
    </citation>
    <scope>NUCLEOTIDE SEQUENCE [LARGE SCALE GENOMIC DNA]</scope>
    <source>
        <strain evidence="3 4">NBRC 108243</strain>
    </source>
</reference>
<evidence type="ECO:0000256" key="1">
    <source>
        <dbReference type="ARBA" id="ARBA00008791"/>
    </source>
</evidence>
<dbReference type="InterPro" id="IPR014729">
    <property type="entry name" value="Rossmann-like_a/b/a_fold"/>
</dbReference>
<sequence length="275" mass="28996">MSTIAVGVDASIESEAAARWAAAVADRGGHRVVLVHGYAPPMMIATLAEYDVDSARAAAHDRVAAVADALHVDHPSLDITTIVEHLTAIPLLTNVSEHADVLVLGHHRAGWFERLTAGSISSALSARSRCPVVTVPYGNLVEHGPVVAAVDVEAPSEHAITAAFDRARDADGRITILCAIPDDLAADEIAEVYRRADALLDTWRELYPDCTVTLQLVNGNPHRALAEAVPQAALLVITRPRGGAGMTAWTTSVARAVHHSARCPIAIVDHAAESA</sequence>
<dbReference type="Gene3D" id="3.40.50.620">
    <property type="entry name" value="HUPs"/>
    <property type="match status" value="2"/>
</dbReference>
<gene>
    <name evidence="3" type="ORF">GS4_32_00330</name>
</gene>
<accession>M0QNV4</accession>
<dbReference type="Pfam" id="PF00582">
    <property type="entry name" value="Usp"/>
    <property type="match status" value="2"/>
</dbReference>
<dbReference type="InterPro" id="IPR006015">
    <property type="entry name" value="Universal_stress_UspA"/>
</dbReference>
<dbReference type="PANTHER" id="PTHR31964:SF113">
    <property type="entry name" value="USPA DOMAIN-CONTAINING PROTEIN"/>
    <property type="match status" value="1"/>
</dbReference>
<dbReference type="STRING" id="1223545.GS4_32_00330"/>